<sequence length="94" mass="11213">MNAFKSHLANNQIKYKNRSPKQKAVNRIQMLWSFFWALMAILFRQEIFDFCHSISYLRQLPSYLIIIIYGLIVGFLCASTWNFFKKSTIDLLEK</sequence>
<keyword evidence="1" id="KW-0472">Membrane</keyword>
<gene>
    <name evidence="2" type="ORF">SAMN04487792_1043</name>
</gene>
<reference evidence="3" key="1">
    <citation type="submission" date="2016-10" db="EMBL/GenBank/DDBJ databases">
        <authorList>
            <person name="Varghese N."/>
            <person name="Submissions S."/>
        </authorList>
    </citation>
    <scope>NUCLEOTIDE SEQUENCE [LARGE SCALE GENOMIC DNA]</scope>
    <source>
        <strain evidence="3">R-53102</strain>
    </source>
</reference>
<feature type="transmembrane region" description="Helical" evidence="1">
    <location>
        <begin position="24"/>
        <end position="43"/>
    </location>
</feature>
<dbReference type="EMBL" id="FOMN01000005">
    <property type="protein sequence ID" value="SFD48306.1"/>
    <property type="molecule type" value="Genomic_DNA"/>
</dbReference>
<keyword evidence="1" id="KW-0812">Transmembrane</keyword>
<evidence type="ECO:0000256" key="1">
    <source>
        <dbReference type="SAM" id="Phobius"/>
    </source>
</evidence>
<dbReference type="RefSeq" id="WP_090093273.1">
    <property type="nucleotide sequence ID" value="NZ_CBCRVU010000002.1"/>
</dbReference>
<organism evidence="2 3">
    <name type="scientific">Lactobacillus bombicola</name>
    <dbReference type="NCBI Taxonomy" id="1505723"/>
    <lineage>
        <taxon>Bacteria</taxon>
        <taxon>Bacillati</taxon>
        <taxon>Bacillota</taxon>
        <taxon>Bacilli</taxon>
        <taxon>Lactobacillales</taxon>
        <taxon>Lactobacillaceae</taxon>
        <taxon>Lactobacillus</taxon>
    </lineage>
</organism>
<evidence type="ECO:0000313" key="2">
    <source>
        <dbReference type="EMBL" id="SFD48306.1"/>
    </source>
</evidence>
<dbReference type="AlphaFoldDB" id="A0A1I1SPD4"/>
<keyword evidence="1" id="KW-1133">Transmembrane helix</keyword>
<accession>A0A1I1SPD4</accession>
<proteinExistence type="predicted"/>
<protein>
    <submittedName>
        <fullName evidence="2">Uncharacterized protein</fullName>
    </submittedName>
</protein>
<name>A0A1I1SPD4_9LACO</name>
<dbReference type="Proteomes" id="UP000199599">
    <property type="component" value="Unassembled WGS sequence"/>
</dbReference>
<evidence type="ECO:0000313" key="3">
    <source>
        <dbReference type="Proteomes" id="UP000199599"/>
    </source>
</evidence>
<feature type="transmembrane region" description="Helical" evidence="1">
    <location>
        <begin position="63"/>
        <end position="84"/>
    </location>
</feature>